<sequence length="99" mass="11018">MCSEFELSGLYLKITITWRETFIIGASAQTFLEVLSTSVTPLTGPPGEVANLVRHFISYLPALLTYPLLTYHTLHSITNLQTKQKSLPAILLLCNLLLL</sequence>
<reference evidence="1 2" key="1">
    <citation type="submission" date="2021-06" db="EMBL/GenBank/DDBJ databases">
        <authorList>
            <person name="Palmer J.M."/>
        </authorList>
    </citation>
    <scope>NUCLEOTIDE SEQUENCE [LARGE SCALE GENOMIC DNA]</scope>
    <source>
        <strain evidence="2">if_2019</strain>
        <tissue evidence="1">Muscle</tissue>
    </source>
</reference>
<accession>A0ABV0UX71</accession>
<gene>
    <name evidence="1" type="ORF">ILYODFUR_019094</name>
</gene>
<dbReference type="EMBL" id="JAHRIQ010082990">
    <property type="protein sequence ID" value="MEQ2248437.1"/>
    <property type="molecule type" value="Genomic_DNA"/>
</dbReference>
<proteinExistence type="predicted"/>
<evidence type="ECO:0000313" key="1">
    <source>
        <dbReference type="EMBL" id="MEQ2248437.1"/>
    </source>
</evidence>
<dbReference type="Proteomes" id="UP001482620">
    <property type="component" value="Unassembled WGS sequence"/>
</dbReference>
<keyword evidence="2" id="KW-1185">Reference proteome</keyword>
<evidence type="ECO:0000313" key="2">
    <source>
        <dbReference type="Proteomes" id="UP001482620"/>
    </source>
</evidence>
<name>A0ABV0UX71_9TELE</name>
<protein>
    <submittedName>
        <fullName evidence="1">Uncharacterized protein</fullName>
    </submittedName>
</protein>
<comment type="caution">
    <text evidence="1">The sequence shown here is derived from an EMBL/GenBank/DDBJ whole genome shotgun (WGS) entry which is preliminary data.</text>
</comment>
<organism evidence="1 2">
    <name type="scientific">Ilyodon furcidens</name>
    <name type="common">goldbreast splitfin</name>
    <dbReference type="NCBI Taxonomy" id="33524"/>
    <lineage>
        <taxon>Eukaryota</taxon>
        <taxon>Metazoa</taxon>
        <taxon>Chordata</taxon>
        <taxon>Craniata</taxon>
        <taxon>Vertebrata</taxon>
        <taxon>Euteleostomi</taxon>
        <taxon>Actinopterygii</taxon>
        <taxon>Neopterygii</taxon>
        <taxon>Teleostei</taxon>
        <taxon>Neoteleostei</taxon>
        <taxon>Acanthomorphata</taxon>
        <taxon>Ovalentaria</taxon>
        <taxon>Atherinomorphae</taxon>
        <taxon>Cyprinodontiformes</taxon>
        <taxon>Goodeidae</taxon>
        <taxon>Ilyodon</taxon>
    </lineage>
</organism>